<reference evidence="1 2" key="1">
    <citation type="journal article" date="2016" name="Genome Announc.">
        <title>Whole-Genome Sequence of Rummeliibacillus stabekisii Strain PP9 Isolated from Antarctic Soil.</title>
        <authorList>
            <person name="da Mota F.F."/>
            <person name="Vollu R.E."/>
            <person name="Jurelevicius D."/>
            <person name="Seldin L."/>
        </authorList>
    </citation>
    <scope>NUCLEOTIDE SEQUENCE [LARGE SCALE GENOMIC DNA]</scope>
    <source>
        <strain evidence="1 2">PP9</strain>
    </source>
</reference>
<name>A0A143HCU3_9BACL</name>
<keyword evidence="2" id="KW-1185">Reference proteome</keyword>
<dbReference type="Proteomes" id="UP000076021">
    <property type="component" value="Chromosome"/>
</dbReference>
<reference evidence="2" key="2">
    <citation type="submission" date="2016-03" db="EMBL/GenBank/DDBJ databases">
        <authorList>
            <person name="Ploux O."/>
        </authorList>
    </citation>
    <scope>NUCLEOTIDE SEQUENCE [LARGE SCALE GENOMIC DNA]</scope>
    <source>
        <strain evidence="2">PP9</strain>
    </source>
</reference>
<dbReference type="OrthoDB" id="9815473at2"/>
<dbReference type="RefSeq" id="WP_066787971.1">
    <property type="nucleotide sequence ID" value="NZ_CP014806.1"/>
</dbReference>
<dbReference type="STRING" id="241244.ATY39_07405"/>
<evidence type="ECO:0000313" key="2">
    <source>
        <dbReference type="Proteomes" id="UP000076021"/>
    </source>
</evidence>
<dbReference type="SUPFAM" id="SSF69279">
    <property type="entry name" value="Phage tail proteins"/>
    <property type="match status" value="1"/>
</dbReference>
<evidence type="ECO:0000313" key="1">
    <source>
        <dbReference type="EMBL" id="AMW99306.1"/>
    </source>
</evidence>
<protein>
    <submittedName>
        <fullName evidence="1">Uncharacterized protein</fullName>
    </submittedName>
</protein>
<gene>
    <name evidence="1" type="ORF">ATY39_07405</name>
</gene>
<organism evidence="1 2">
    <name type="scientific">Rummeliibacillus stabekisii</name>
    <dbReference type="NCBI Taxonomy" id="241244"/>
    <lineage>
        <taxon>Bacteria</taxon>
        <taxon>Bacillati</taxon>
        <taxon>Bacillota</taxon>
        <taxon>Bacilli</taxon>
        <taxon>Bacillales</taxon>
        <taxon>Caryophanaceae</taxon>
        <taxon>Rummeliibacillus</taxon>
    </lineage>
</organism>
<proteinExistence type="predicted"/>
<accession>A0A143HCU3</accession>
<sequence>MTKSTKSTRASLYVKYKNKNMSTSIAPNLQSFNFSKTIAGSGDSFSFALADPTSKWIGSWKPKTGAEIYASAEYWGFNGCQTIRKLIFGYFELNSISVKAPPTTASIECSSIPKGKGTKTKRSQSYKNCTMRSVSGLIAKRLGVKLIYKANSTPSYDILEQTKENDLVFLKRICSESGFSLKISTKYLTILDDADLEAKPSRYVINKSNTRIISYDFTETLNGGYRSCKVYYKKEIKTKVKVKDKDGKIQTKTKTSSKTISCSFTPKKPPATGGILKVEEEFKNLAIGKRIAQNRLREANKELNKATIAFAGLLNVNEGDTVDLKGFGGFDGKYIITTYSGNVSVSGTDCTLELRKCLVGY</sequence>
<dbReference type="AlphaFoldDB" id="A0A143HCU3"/>
<dbReference type="EMBL" id="CP014806">
    <property type="protein sequence ID" value="AMW99306.1"/>
    <property type="molecule type" value="Genomic_DNA"/>
</dbReference>
<dbReference type="KEGG" id="rst:ATY39_07405"/>